<protein>
    <submittedName>
        <fullName evidence="1">Uncharacterized protein</fullName>
    </submittedName>
</protein>
<dbReference type="RefSeq" id="WP_226385458.1">
    <property type="nucleotide sequence ID" value="NZ_JADCKA010000009.1"/>
</dbReference>
<accession>A0ABR9QY48</accession>
<proteinExistence type="predicted"/>
<evidence type="ECO:0000313" key="2">
    <source>
        <dbReference type="Proteomes" id="UP001516588"/>
    </source>
</evidence>
<evidence type="ECO:0000313" key="1">
    <source>
        <dbReference type="EMBL" id="MBE5035811.1"/>
    </source>
</evidence>
<comment type="caution">
    <text evidence="1">The sequence shown here is derived from an EMBL/GenBank/DDBJ whole genome shotgun (WGS) entry which is preliminary data.</text>
</comment>
<name>A0ABR9QY48_9FIRM</name>
<dbReference type="Proteomes" id="UP001516588">
    <property type="component" value="Unassembled WGS sequence"/>
</dbReference>
<dbReference type="EMBL" id="JADCKA010000009">
    <property type="protein sequence ID" value="MBE5035811.1"/>
    <property type="molecule type" value="Genomic_DNA"/>
</dbReference>
<gene>
    <name evidence="1" type="ORF">INF20_05925</name>
</gene>
<reference evidence="1 2" key="1">
    <citation type="submission" date="2020-10" db="EMBL/GenBank/DDBJ databases">
        <title>ChiBAC.</title>
        <authorList>
            <person name="Zenner C."/>
            <person name="Hitch T.C.A."/>
            <person name="Clavel T."/>
        </authorList>
    </citation>
    <scope>NUCLEOTIDE SEQUENCE [LARGE SCALE GENOMIC DNA]</scope>
    <source>
        <strain evidence="1 2">DSM 108706</strain>
    </source>
</reference>
<keyword evidence="2" id="KW-1185">Reference proteome</keyword>
<sequence>MKIGTKKYELKYSIQRINMIEAATGVPVMASMQKNGGMLGIAEYETYFAYALKEEGSDTFVPFKEARELAEKYLVERGYAEAITEVIEAIERDCPFFFQAG</sequence>
<organism evidence="1 2">
    <name type="scientific">Gallibacter intestinalis</name>
    <dbReference type="NCBI Taxonomy" id="2779356"/>
    <lineage>
        <taxon>Bacteria</taxon>
        <taxon>Bacillati</taxon>
        <taxon>Bacillota</taxon>
        <taxon>Clostridia</taxon>
        <taxon>Eubacteriales</taxon>
        <taxon>Eubacteriaceae</taxon>
        <taxon>Gallibacter</taxon>
    </lineage>
</organism>